<dbReference type="AlphaFoldDB" id="A0A833NRQ6"/>
<dbReference type="CDD" id="cd06561">
    <property type="entry name" value="AlkD_like"/>
    <property type="match status" value="1"/>
</dbReference>
<dbReference type="InterPro" id="IPR016024">
    <property type="entry name" value="ARM-type_fold"/>
</dbReference>
<proteinExistence type="predicted"/>
<sequence>MAERSAHNRSVIGSTPIGPILFFMAENRILIFKIKKLLDSKINAEYLKKVRVFIPSDKKIVGVRVPDIRLLVNEFQSKNKLTLEECLNLIDSIVKEQVREELLFGFFLLAKYKKQIKEDIIGKVDGWINYIENWETCDQLATVINFLFAQNTKLLKILDKWSKSENFWRRRFVLAVCSTLNHKGNSSIHNDDSIVDEVLKICQNLITDSEEMVEKALHWAIRETSKKDPEKVLQFLLKNKNKMKPRIVKESAKKLPEKMKAIL</sequence>
<reference evidence="1 2" key="1">
    <citation type="submission" date="2019-12" db="EMBL/GenBank/DDBJ databases">
        <authorList>
            <person name="Wolfe R."/>
            <person name="Danczak R."/>
            <person name="Wilkins M."/>
        </authorList>
    </citation>
    <scope>NUCLEOTIDE SEQUENCE [LARGE SCALE GENOMIC DNA]</scope>
    <source>
        <strain evidence="1">X2_MaxBin.013</strain>
    </source>
</reference>
<dbReference type="Gene3D" id="1.25.10.90">
    <property type="match status" value="1"/>
</dbReference>
<organism evidence="1 2">
    <name type="scientific">Candidatus Saganbacteria bacterium</name>
    <dbReference type="NCBI Taxonomy" id="2575572"/>
    <lineage>
        <taxon>Bacteria</taxon>
        <taxon>Bacillati</taxon>
        <taxon>Saganbacteria</taxon>
    </lineage>
</organism>
<evidence type="ECO:0008006" key="3">
    <source>
        <dbReference type="Google" id="ProtNLM"/>
    </source>
</evidence>
<dbReference type="SUPFAM" id="SSF48371">
    <property type="entry name" value="ARM repeat"/>
    <property type="match status" value="1"/>
</dbReference>
<dbReference type="PANTHER" id="PTHR34070:SF1">
    <property type="entry name" value="DNA ALKYLATION REPAIR PROTEIN"/>
    <property type="match status" value="1"/>
</dbReference>
<evidence type="ECO:0000313" key="2">
    <source>
        <dbReference type="Proteomes" id="UP000488506"/>
    </source>
</evidence>
<evidence type="ECO:0000313" key="1">
    <source>
        <dbReference type="EMBL" id="KAF0133769.1"/>
    </source>
</evidence>
<gene>
    <name evidence="1" type="ORF">FD145_1085</name>
</gene>
<accession>A0A833NRQ6</accession>
<dbReference type="EMBL" id="WPAF01000018">
    <property type="protein sequence ID" value="KAF0133769.1"/>
    <property type="molecule type" value="Genomic_DNA"/>
</dbReference>
<protein>
    <recommendedName>
        <fullName evidence="3">DNA alkylation repair protein</fullName>
    </recommendedName>
</protein>
<dbReference type="Proteomes" id="UP000488506">
    <property type="component" value="Unassembled WGS sequence"/>
</dbReference>
<comment type="caution">
    <text evidence="1">The sequence shown here is derived from an EMBL/GenBank/DDBJ whole genome shotgun (WGS) entry which is preliminary data.</text>
</comment>
<dbReference type="Pfam" id="PF08713">
    <property type="entry name" value="DNA_alkylation"/>
    <property type="match status" value="1"/>
</dbReference>
<dbReference type="PANTHER" id="PTHR34070">
    <property type="entry name" value="ARMADILLO-TYPE FOLD"/>
    <property type="match status" value="1"/>
</dbReference>
<dbReference type="InterPro" id="IPR014825">
    <property type="entry name" value="DNA_alkylation"/>
</dbReference>
<name>A0A833NRQ6_UNCSA</name>